<dbReference type="InterPro" id="IPR051310">
    <property type="entry name" value="MCP_chemotaxis"/>
</dbReference>
<evidence type="ECO:0000259" key="10">
    <source>
        <dbReference type="PROSITE" id="PS50885"/>
    </source>
</evidence>
<dbReference type="EMBL" id="CP006731">
    <property type="protein sequence ID" value="AHB72036.1"/>
    <property type="molecule type" value="Genomic_DNA"/>
</dbReference>
<evidence type="ECO:0000256" key="6">
    <source>
        <dbReference type="PROSITE-ProRule" id="PRU00284"/>
    </source>
</evidence>
<dbReference type="PRINTS" id="PR00260">
    <property type="entry name" value="CHEMTRNSDUCR"/>
</dbReference>
<dbReference type="SMART" id="SM00304">
    <property type="entry name" value="HAMP"/>
    <property type="match status" value="1"/>
</dbReference>
<dbReference type="Pfam" id="PF00672">
    <property type="entry name" value="HAMP"/>
    <property type="match status" value="1"/>
</dbReference>
<dbReference type="PROSITE" id="PS50192">
    <property type="entry name" value="T_SNARE"/>
    <property type="match status" value="1"/>
</dbReference>
<keyword evidence="7" id="KW-0472">Membrane</keyword>
<evidence type="ECO:0000313" key="12">
    <source>
        <dbReference type="Proteomes" id="UP000018545"/>
    </source>
</evidence>
<proteinExistence type="inferred from homology"/>
<keyword evidence="7" id="KW-1133">Transmembrane helix</keyword>
<dbReference type="GO" id="GO:0007165">
    <property type="term" value="P:signal transduction"/>
    <property type="evidence" value="ECO:0007669"/>
    <property type="project" value="UniProtKB-KW"/>
</dbReference>
<dbReference type="HOGENOM" id="CLU_000445_107_16_6"/>
<keyword evidence="7" id="KW-0812">Transmembrane</keyword>
<dbReference type="PROSITE" id="PS50111">
    <property type="entry name" value="CHEMOTAXIS_TRANSDUC_2"/>
    <property type="match status" value="1"/>
</dbReference>
<dbReference type="InterPro" id="IPR047347">
    <property type="entry name" value="YvaQ-like_sensor"/>
</dbReference>
<gene>
    <name evidence="11" type="ORF">P262_05165</name>
</gene>
<dbReference type="InterPro" id="IPR004090">
    <property type="entry name" value="Chemotax_Me-accpt_rcpt"/>
</dbReference>
<dbReference type="InterPro" id="IPR000727">
    <property type="entry name" value="T_SNARE_dom"/>
</dbReference>
<evidence type="ECO:0000256" key="5">
    <source>
        <dbReference type="ARBA" id="ARBA00029447"/>
    </source>
</evidence>
<evidence type="ECO:0008006" key="13">
    <source>
        <dbReference type="Google" id="ProtNLM"/>
    </source>
</evidence>
<evidence type="ECO:0000256" key="3">
    <source>
        <dbReference type="ARBA" id="ARBA00022500"/>
    </source>
</evidence>
<evidence type="ECO:0000256" key="2">
    <source>
        <dbReference type="ARBA" id="ARBA00022481"/>
    </source>
</evidence>
<keyword evidence="3" id="KW-0145">Chemotaxis</keyword>
<feature type="domain" description="HAMP" evidence="10">
    <location>
        <begin position="214"/>
        <end position="266"/>
    </location>
</feature>
<dbReference type="Pfam" id="PF00015">
    <property type="entry name" value="MCPsignal"/>
    <property type="match status" value="1"/>
</dbReference>
<protein>
    <recommendedName>
        <fullName evidence="13">Methyl-accepting chemotaxis protein</fullName>
    </recommendedName>
</protein>
<evidence type="ECO:0000259" key="8">
    <source>
        <dbReference type="PROSITE" id="PS50111"/>
    </source>
</evidence>
<dbReference type="PROSITE" id="PS50885">
    <property type="entry name" value="HAMP"/>
    <property type="match status" value="1"/>
</dbReference>
<sequence length="517" mass="56094">MNMSIRDIKIRTKLIFAFAFFIVLLLISAGLSLGSLSQANNNIQQVIAEDYPTTVKANQLIENFQSFVSTQQLMLMDENQRWTQQSEAQLSAISGRIGALLADLNKTLTDDASRQALAQIADVRKQYLASRFRILDAVKRNDRNAALEEMMSTTVALQNEYKARVQALIKIQDNHMREAGVTVAKDFSSNRALTIGLTLLCVVLGSLMGWLIVRAITRPLDQAVRFAGAIAEGDLTRSVDVQSRDETGVLLNALMDMKQRLQAIVQEVQYSAESISSAASQIVAGNQDLAARTEEQASSVEQTAASMEQITSTVKNTADNTSEATKLSADAADVVKRNGEMMQQVTDKMRVIRGTSDRMSDIINLIDSIAFQTNILALNAAVEAARAGEHGRGFAVVAGEVRQLAQKSASSASEIRALIEDSTGQTREGMELVEKASGLLNGMVANVGEMDTILQEIAQASREQTDGISQINTAIGMIDTTTQQNSALVEESVAAASSLNDQAHNLKEMIKVFRLSA</sequence>
<dbReference type="PANTHER" id="PTHR43531">
    <property type="entry name" value="PROTEIN ICFG"/>
    <property type="match status" value="1"/>
</dbReference>
<feature type="domain" description="T-SNARE coiled-coil homology" evidence="9">
    <location>
        <begin position="262"/>
        <end position="324"/>
    </location>
</feature>
<comment type="similarity">
    <text evidence="5">Belongs to the methyl-accepting chemotaxis (MCP) protein family.</text>
</comment>
<dbReference type="CDD" id="cd11386">
    <property type="entry name" value="MCP_signal"/>
    <property type="match status" value="1"/>
</dbReference>
<keyword evidence="4 6" id="KW-0807">Transducer</keyword>
<dbReference type="GO" id="GO:0006935">
    <property type="term" value="P:chemotaxis"/>
    <property type="evidence" value="ECO:0007669"/>
    <property type="project" value="UniProtKB-KW"/>
</dbReference>
<dbReference type="CDD" id="cd06225">
    <property type="entry name" value="HAMP"/>
    <property type="match status" value="1"/>
</dbReference>
<dbReference type="Gene3D" id="1.10.287.950">
    <property type="entry name" value="Methyl-accepting chemotaxis protein"/>
    <property type="match status" value="1"/>
</dbReference>
<dbReference type="FunFam" id="1.10.287.950:FF:000001">
    <property type="entry name" value="Methyl-accepting chemotaxis sensory transducer"/>
    <property type="match status" value="1"/>
</dbReference>
<dbReference type="InterPro" id="IPR003660">
    <property type="entry name" value="HAMP_dom"/>
</dbReference>
<dbReference type="Pfam" id="PF12729">
    <property type="entry name" value="4HB_MCP_1"/>
    <property type="match status" value="1"/>
</dbReference>
<keyword evidence="2" id="KW-0488">Methylation</keyword>
<dbReference type="InterPro" id="IPR004089">
    <property type="entry name" value="MCPsignal_dom"/>
</dbReference>
<feature type="transmembrane region" description="Helical" evidence="7">
    <location>
        <begin position="192"/>
        <end position="213"/>
    </location>
</feature>
<dbReference type="SMART" id="SM00283">
    <property type="entry name" value="MA"/>
    <property type="match status" value="1"/>
</dbReference>
<name>V5U3C1_9ENTR</name>
<reference evidence="11 12" key="1">
    <citation type="journal article" date="2014" name="Genome Announc.">
        <title>Complete Genome Sequence of Cronobacter sakazakii Strain CMCC 45402.</title>
        <authorList>
            <person name="Zhao Z."/>
            <person name="Wang L."/>
            <person name="Wang B."/>
            <person name="Liang H."/>
            <person name="Ye Q."/>
            <person name="Zeng M."/>
        </authorList>
    </citation>
    <scope>NUCLEOTIDE SEQUENCE [LARGE SCALE GENOMIC DNA]</scope>
    <source>
        <strain evidence="12">45402</strain>
    </source>
</reference>
<dbReference type="PATRIC" id="fig|1401659.3.peg.3642"/>
<dbReference type="GO" id="GO:0004888">
    <property type="term" value="F:transmembrane signaling receptor activity"/>
    <property type="evidence" value="ECO:0007669"/>
    <property type="project" value="InterPro"/>
</dbReference>
<dbReference type="SUPFAM" id="SSF58104">
    <property type="entry name" value="Methyl-accepting chemotaxis protein (MCP) signaling domain"/>
    <property type="match status" value="1"/>
</dbReference>
<comment type="subcellular location">
    <subcellularLocation>
        <location evidence="1">Cell inner membrane</location>
        <topology evidence="1">Multi-pass membrane protein</topology>
    </subcellularLocation>
</comment>
<dbReference type="AlphaFoldDB" id="V5U3C1"/>
<accession>V5U3C1</accession>
<organism evidence="11 12">
    <name type="scientific">Cronobacter malonaticus</name>
    <dbReference type="NCBI Taxonomy" id="413503"/>
    <lineage>
        <taxon>Bacteria</taxon>
        <taxon>Pseudomonadati</taxon>
        <taxon>Pseudomonadota</taxon>
        <taxon>Gammaproteobacteria</taxon>
        <taxon>Enterobacterales</taxon>
        <taxon>Enterobacteriaceae</taxon>
        <taxon>Cronobacter</taxon>
    </lineage>
</organism>
<evidence type="ECO:0000256" key="7">
    <source>
        <dbReference type="SAM" id="Phobius"/>
    </source>
</evidence>
<dbReference type="Proteomes" id="UP000018545">
    <property type="component" value="Chromosome"/>
</dbReference>
<dbReference type="KEGG" id="csi:P262_05165"/>
<evidence type="ECO:0000256" key="4">
    <source>
        <dbReference type="ARBA" id="ARBA00023224"/>
    </source>
</evidence>
<evidence type="ECO:0000256" key="1">
    <source>
        <dbReference type="ARBA" id="ARBA00004429"/>
    </source>
</evidence>
<feature type="domain" description="Methyl-accepting transducer" evidence="8">
    <location>
        <begin position="271"/>
        <end position="500"/>
    </location>
</feature>
<evidence type="ECO:0000313" key="11">
    <source>
        <dbReference type="EMBL" id="AHB72036.1"/>
    </source>
</evidence>
<dbReference type="InterPro" id="IPR024478">
    <property type="entry name" value="HlyB_4HB_MCP"/>
</dbReference>
<dbReference type="CDD" id="cd19411">
    <property type="entry name" value="MCP2201-like_sensor"/>
    <property type="match status" value="1"/>
</dbReference>
<dbReference type="PANTHER" id="PTHR43531:SF5">
    <property type="entry name" value="METHYL-ACCEPTING CHEMOTAXIS PROTEIN III"/>
    <property type="match status" value="1"/>
</dbReference>
<dbReference type="GO" id="GO:0005886">
    <property type="term" value="C:plasma membrane"/>
    <property type="evidence" value="ECO:0007669"/>
    <property type="project" value="UniProtKB-SubCell"/>
</dbReference>
<evidence type="ECO:0000259" key="9">
    <source>
        <dbReference type="PROSITE" id="PS50192"/>
    </source>
</evidence>